<sequence length="178" mass="19576">MKRIYHLAKRFFGALSDREISSEDRQWVESHLGVGEFALWGRMPNHDQRHAVAVSRRVESALLASNNSPESSTDWIEVSLMHDVGKLPSRLSVLGRANATIVWGVAKKLGIPSSRLGHRVDLYVNHSSIGAALIIEAGGSTAASDWARDHHRHDDKALVVSEMIPAQIVQILSAADDD</sequence>
<dbReference type="AlphaFoldDB" id="A0A6J7HJ42"/>
<dbReference type="EMBL" id="CAFBMM010000109">
    <property type="protein sequence ID" value="CAB4917143.1"/>
    <property type="molecule type" value="Genomic_DNA"/>
</dbReference>
<reference evidence="1" key="1">
    <citation type="submission" date="2020-05" db="EMBL/GenBank/DDBJ databases">
        <authorList>
            <person name="Chiriac C."/>
            <person name="Salcher M."/>
            <person name="Ghai R."/>
            <person name="Kavagutti S V."/>
        </authorList>
    </citation>
    <scope>NUCLEOTIDE SEQUENCE</scope>
</reference>
<proteinExistence type="predicted"/>
<accession>A0A6J7HJ42</accession>
<organism evidence="1">
    <name type="scientific">freshwater metagenome</name>
    <dbReference type="NCBI Taxonomy" id="449393"/>
    <lineage>
        <taxon>unclassified sequences</taxon>
        <taxon>metagenomes</taxon>
        <taxon>ecological metagenomes</taxon>
    </lineage>
</organism>
<gene>
    <name evidence="1" type="ORF">UFOPK3605_01474</name>
</gene>
<name>A0A6J7HJ42_9ZZZZ</name>
<protein>
    <submittedName>
        <fullName evidence="1">Unannotated protein</fullName>
    </submittedName>
</protein>
<evidence type="ECO:0000313" key="1">
    <source>
        <dbReference type="EMBL" id="CAB4917143.1"/>
    </source>
</evidence>